<dbReference type="EMBL" id="JAUNZN010000002">
    <property type="protein sequence ID" value="KAK4828229.1"/>
    <property type="molecule type" value="Genomic_DNA"/>
</dbReference>
<reference evidence="2 3" key="1">
    <citation type="journal article" date="2023" name="J. Hered.">
        <title>Chromosome-level genome of the wood stork (Mycteria americana) provides insight into avian chromosome evolution.</title>
        <authorList>
            <person name="Flamio R. Jr."/>
            <person name="Ramstad K.M."/>
        </authorList>
    </citation>
    <scope>NUCLEOTIDE SEQUENCE [LARGE SCALE GENOMIC DNA]</scope>
    <source>
        <strain evidence="2">JAX WOST 10</strain>
    </source>
</reference>
<accession>A0AAN7S115</accession>
<proteinExistence type="predicted"/>
<evidence type="ECO:0000313" key="3">
    <source>
        <dbReference type="Proteomes" id="UP001333110"/>
    </source>
</evidence>
<evidence type="ECO:0000313" key="2">
    <source>
        <dbReference type="EMBL" id="KAK4828229.1"/>
    </source>
</evidence>
<feature type="region of interest" description="Disordered" evidence="1">
    <location>
        <begin position="130"/>
        <end position="151"/>
    </location>
</feature>
<comment type="caution">
    <text evidence="2">The sequence shown here is derived from an EMBL/GenBank/DDBJ whole genome shotgun (WGS) entry which is preliminary data.</text>
</comment>
<name>A0AAN7S115_MYCAM</name>
<dbReference type="Proteomes" id="UP001333110">
    <property type="component" value="Unassembled WGS sequence"/>
</dbReference>
<protein>
    <submittedName>
        <fullName evidence="2">Uncharacterized protein</fullName>
    </submittedName>
</protein>
<gene>
    <name evidence="2" type="ORF">QYF61_024724</name>
</gene>
<keyword evidence="3" id="KW-1185">Reference proteome</keyword>
<dbReference type="AlphaFoldDB" id="A0AAN7S115"/>
<sequence length="364" mass="40306">MLMKGHYPYFTSVLTKALTSLESVCKKYAGKLSHAHLLLQLGGKARAVHGGADVRPASASVAAAVVLSSSRVWLGEKAGYWQGAKPWEWWCGLNLPPHSPFIVVLAVCDENKGGLHIWSGSCMSQHILSGSPEDQRKRQLPSSSPPCAGTSAVANFHPASKAGERQCPREKHEPRLRGIVGAERMRVLLSSGLLEVERAVAEVQDAGGLLSPAGLASGSPGAVVMLILPFPLYVSELMETPNGKKKKHRNEKSMAERRFKHARRDRRFKHAKRGRISWWSWSFLSFRKFHTEDCSVAPESVLPSFSLWLARSSSAVSQTEHLQKGWKRPLRSSSPTVNLALPSPPLHHVPKHHIYTSFKYLQEW</sequence>
<evidence type="ECO:0000256" key="1">
    <source>
        <dbReference type="SAM" id="MobiDB-lite"/>
    </source>
</evidence>
<organism evidence="2 3">
    <name type="scientific">Mycteria americana</name>
    <name type="common">Wood stork</name>
    <dbReference type="NCBI Taxonomy" id="33587"/>
    <lineage>
        <taxon>Eukaryota</taxon>
        <taxon>Metazoa</taxon>
        <taxon>Chordata</taxon>
        <taxon>Craniata</taxon>
        <taxon>Vertebrata</taxon>
        <taxon>Euteleostomi</taxon>
        <taxon>Archelosauria</taxon>
        <taxon>Archosauria</taxon>
        <taxon>Dinosauria</taxon>
        <taxon>Saurischia</taxon>
        <taxon>Theropoda</taxon>
        <taxon>Coelurosauria</taxon>
        <taxon>Aves</taxon>
        <taxon>Neognathae</taxon>
        <taxon>Neoaves</taxon>
        <taxon>Aequornithes</taxon>
        <taxon>Ciconiiformes</taxon>
        <taxon>Ciconiidae</taxon>
        <taxon>Mycteria</taxon>
    </lineage>
</organism>